<feature type="compositionally biased region" description="Low complexity" evidence="13">
    <location>
        <begin position="1012"/>
        <end position="1038"/>
    </location>
</feature>
<feature type="domain" description="Cadherin" evidence="15">
    <location>
        <begin position="146"/>
        <end position="261"/>
    </location>
</feature>
<keyword evidence="2" id="KW-0245">EGF-like domain</keyword>
<dbReference type="FunFam" id="2.60.40.60:FF:000033">
    <property type="entry name" value="FAT atypical cadherin 1"/>
    <property type="match status" value="1"/>
</dbReference>
<dbReference type="InterPro" id="IPR020894">
    <property type="entry name" value="Cadherin_CS"/>
</dbReference>
<dbReference type="InterPro" id="IPR002126">
    <property type="entry name" value="Cadherin-like_dom"/>
</dbReference>
<dbReference type="FunFam" id="2.60.40.60:FF:000013">
    <property type="entry name" value="Cadherin EGF LAG seven-pass G-type receptor"/>
    <property type="match status" value="1"/>
</dbReference>
<evidence type="ECO:0000256" key="14">
    <source>
        <dbReference type="SAM" id="Phobius"/>
    </source>
</evidence>
<dbReference type="PROSITE" id="PS50268">
    <property type="entry name" value="CADHERIN_2"/>
    <property type="match status" value="7"/>
</dbReference>
<evidence type="ECO:0000256" key="5">
    <source>
        <dbReference type="ARBA" id="ARBA00022737"/>
    </source>
</evidence>
<evidence type="ECO:0000256" key="11">
    <source>
        <dbReference type="ARBA" id="ARBA00023180"/>
    </source>
</evidence>
<comment type="caution">
    <text evidence="16">The sequence shown here is derived from an EMBL/GenBank/DDBJ whole genome shotgun (WGS) entry which is preliminary data.</text>
</comment>
<dbReference type="PANTHER" id="PTHR24028">
    <property type="entry name" value="CADHERIN-87A"/>
    <property type="match status" value="1"/>
</dbReference>
<dbReference type="SUPFAM" id="SSF49313">
    <property type="entry name" value="Cadherin-like"/>
    <property type="match status" value="7"/>
</dbReference>
<keyword evidence="4" id="KW-0732">Signal</keyword>
<feature type="domain" description="Cadherin" evidence="15">
    <location>
        <begin position="382"/>
        <end position="482"/>
    </location>
</feature>
<dbReference type="EMBL" id="BMAT01008732">
    <property type="protein sequence ID" value="GFR91401.1"/>
    <property type="molecule type" value="Genomic_DNA"/>
</dbReference>
<evidence type="ECO:0000256" key="6">
    <source>
        <dbReference type="ARBA" id="ARBA00022837"/>
    </source>
</evidence>
<evidence type="ECO:0000256" key="7">
    <source>
        <dbReference type="ARBA" id="ARBA00022889"/>
    </source>
</evidence>
<feature type="compositionally biased region" description="Low complexity" evidence="13">
    <location>
        <begin position="1097"/>
        <end position="1117"/>
    </location>
</feature>
<protein>
    <submittedName>
        <fullName evidence="16">Protocadherin-11 X-linked</fullName>
    </submittedName>
</protein>
<keyword evidence="5" id="KW-0677">Repeat</keyword>
<keyword evidence="10" id="KW-1015">Disulfide bond</keyword>
<feature type="compositionally biased region" description="Low complexity" evidence="13">
    <location>
        <begin position="892"/>
        <end position="909"/>
    </location>
</feature>
<feature type="region of interest" description="Disordered" evidence="13">
    <location>
        <begin position="1001"/>
        <end position="1192"/>
    </location>
</feature>
<keyword evidence="8 14" id="KW-1133">Transmembrane helix</keyword>
<evidence type="ECO:0000256" key="9">
    <source>
        <dbReference type="ARBA" id="ARBA00023136"/>
    </source>
</evidence>
<feature type="domain" description="Cadherin" evidence="15">
    <location>
        <begin position="262"/>
        <end position="371"/>
    </location>
</feature>
<evidence type="ECO:0000259" key="15">
    <source>
        <dbReference type="PROSITE" id="PS50268"/>
    </source>
</evidence>
<evidence type="ECO:0000256" key="1">
    <source>
        <dbReference type="ARBA" id="ARBA00004167"/>
    </source>
</evidence>
<dbReference type="InterPro" id="IPR050174">
    <property type="entry name" value="Protocadherin/Cadherin-CA"/>
</dbReference>
<dbReference type="Gene3D" id="2.60.40.60">
    <property type="entry name" value="Cadherins"/>
    <property type="match status" value="7"/>
</dbReference>
<keyword evidence="17" id="KW-1185">Reference proteome</keyword>
<dbReference type="InterPro" id="IPR013164">
    <property type="entry name" value="Cadherin_N"/>
</dbReference>
<comment type="subcellular location">
    <subcellularLocation>
        <location evidence="1">Membrane</location>
        <topology evidence="1">Single-pass membrane protein</topology>
    </subcellularLocation>
</comment>
<keyword evidence="6 12" id="KW-0106">Calcium</keyword>
<dbReference type="GO" id="GO:0005886">
    <property type="term" value="C:plasma membrane"/>
    <property type="evidence" value="ECO:0007669"/>
    <property type="project" value="InterPro"/>
</dbReference>
<dbReference type="SMART" id="SM00112">
    <property type="entry name" value="CA"/>
    <property type="match status" value="7"/>
</dbReference>
<dbReference type="FunFam" id="2.60.40.60:FF:000092">
    <property type="entry name" value="Protocadherin 8"/>
    <property type="match status" value="1"/>
</dbReference>
<feature type="compositionally biased region" description="Polar residues" evidence="13">
    <location>
        <begin position="1177"/>
        <end position="1192"/>
    </location>
</feature>
<keyword evidence="11" id="KW-0325">Glycoprotein</keyword>
<dbReference type="InterPro" id="IPR015919">
    <property type="entry name" value="Cadherin-like_sf"/>
</dbReference>
<feature type="domain" description="Cadherin" evidence="15">
    <location>
        <begin position="501"/>
        <end position="593"/>
    </location>
</feature>
<evidence type="ECO:0000256" key="13">
    <source>
        <dbReference type="SAM" id="MobiDB-lite"/>
    </source>
</evidence>
<dbReference type="PANTHER" id="PTHR24028:SF146">
    <property type="entry name" value="CADHERIN 96CB, ISOFORM D-RELATED"/>
    <property type="match status" value="1"/>
</dbReference>
<evidence type="ECO:0000256" key="8">
    <source>
        <dbReference type="ARBA" id="ARBA00022989"/>
    </source>
</evidence>
<evidence type="ECO:0000256" key="4">
    <source>
        <dbReference type="ARBA" id="ARBA00022729"/>
    </source>
</evidence>
<evidence type="ECO:0000313" key="17">
    <source>
        <dbReference type="Proteomes" id="UP000762676"/>
    </source>
</evidence>
<dbReference type="PROSITE" id="PS00232">
    <property type="entry name" value="CADHERIN_1"/>
    <property type="match status" value="3"/>
</dbReference>
<dbReference type="GO" id="GO:0007156">
    <property type="term" value="P:homophilic cell adhesion via plasma membrane adhesion molecules"/>
    <property type="evidence" value="ECO:0007669"/>
    <property type="project" value="InterPro"/>
</dbReference>
<reference evidence="16 17" key="1">
    <citation type="journal article" date="2021" name="Elife">
        <title>Chloroplast acquisition without the gene transfer in kleptoplastic sea slugs, Plakobranchus ocellatus.</title>
        <authorList>
            <person name="Maeda T."/>
            <person name="Takahashi S."/>
            <person name="Yoshida T."/>
            <person name="Shimamura S."/>
            <person name="Takaki Y."/>
            <person name="Nagai Y."/>
            <person name="Toyoda A."/>
            <person name="Suzuki Y."/>
            <person name="Arimoto A."/>
            <person name="Ishii H."/>
            <person name="Satoh N."/>
            <person name="Nishiyama T."/>
            <person name="Hasebe M."/>
            <person name="Maruyama T."/>
            <person name="Minagawa J."/>
            <person name="Obokata J."/>
            <person name="Shigenobu S."/>
        </authorList>
    </citation>
    <scope>NUCLEOTIDE SEQUENCE [LARGE SCALE GENOMIC DNA]</scope>
</reference>
<feature type="transmembrane region" description="Helical" evidence="14">
    <location>
        <begin position="12"/>
        <end position="37"/>
    </location>
</feature>
<keyword evidence="3 14" id="KW-0812">Transmembrane</keyword>
<evidence type="ECO:0000256" key="3">
    <source>
        <dbReference type="ARBA" id="ARBA00022692"/>
    </source>
</evidence>
<sequence>MSSLTAIMRPSVYAAYILVGVIFHVAIVQAQAMLVTYEVPEEQASMTLLGNILVDSRIQVPPESQGNLQFVFLTEGNNNADYLWINSTSGNLRNAKRIDREAVCRRQNVCELTVQAAIQSQRGGLFEVVDIKITITDINDNTPTFDPEKITLRVPEDRTPGATFALPTAVDLDRGPGNSVKGYNQGVSTPRNAPFSLIVSGASSPDQFGAVLRLESSLDREAISSYEIVVQAVDGGLPERKTGTLTITIEVVDINDSDPKFEQDSYTVNISEIAPVGNVVVTVVANDKDSGENGAVTYSALLASQEDDVASSIFFVNTSTGQIKTLTPLDTYAGRTYRLTIEARDGGENPRTDTTEVVISVVDTHNSHPAIVLTVFGEDGVAQVSEQHEVDYVVAIVDVSDPDSARSPNGQVSCSLQANNHFGLQPMNVAMYKVKLTKELDRETDAIHTVTVTCSDSGTPPLNTSQSFVVKVLDVNDNDPKFEKDFYTADVTEGLAGTGGGSVVDVLSASDADEGANAQISFRLAPDADSDFGIYADGSLVITNPAGVDREDPIKGKIRNLTVLAVDNGNPQRTGSALVRITIKDINDNAPEFTQPAFHFSIPEDALPGRYVNSVSAEDPDQEINAIFYFRLADAAYNFGYSNIGQLPFNVSNDGQVRVNGSLDREKRASYTFLVLAIDLGEMTHLTSTVSVHVKIADINDNSPYFIFPTDSNFTVHVPHTLGANTAFSRVIARDKDDGKNSEVVYTREGGNGSLYFDVEATSGKVVLIRALTENQLGLHLLTVTARDKGSNVQLATQALLQVVVYEGNATMAGRRSDDDDGIGFRNIIVVVVLLVVTVVLSLAILLTIVLIRRVDRQRRRYHAKGAEMKVDSNMHRLNITTSSTLTAGLQSSTSSTHSSASSTTSSPSPNLPPDLAGNNKKKKEVSFSLEDDNRSSSGPTFTSFNPVISVQSDKYDAIPEADRGKIKPELFSSNHYQADRHNKSSGLKKDINSLNFHQVHPIPHQKPLPLSSTSSTSSSSTANTNNHGGVGNSGNNNTLRQLPHHHDDNLSDVSGDMSTSDSGRGGSDVELQSHGGVSKDSGDTSFASHRGYNPHNNLNATLSNSSSNNSKTGGLNHSNIHTSSKPSGGTKSVHFQNIHPEPMGLGTFLPPPGNHSNVPTRPPRPGHAPSAVKYIPQTSSTSSNPSRYTPNLFSDDTGSYVKLANHDGRLLSNPSPVLQAQGRKQQPAMPMNTFSTNQNSRFPPGSARARPEVEYMDMTGGRASFTSQGSNQSNSNIDCNGTWDGDTTTSGSYTVDAHELCDEIDKLFFDEIQDVVV</sequence>
<feature type="domain" description="Cadherin" evidence="15">
    <location>
        <begin position="594"/>
        <end position="706"/>
    </location>
</feature>
<organism evidence="16 17">
    <name type="scientific">Elysia marginata</name>
    <dbReference type="NCBI Taxonomy" id="1093978"/>
    <lineage>
        <taxon>Eukaryota</taxon>
        <taxon>Metazoa</taxon>
        <taxon>Spiralia</taxon>
        <taxon>Lophotrochozoa</taxon>
        <taxon>Mollusca</taxon>
        <taxon>Gastropoda</taxon>
        <taxon>Heterobranchia</taxon>
        <taxon>Euthyneura</taxon>
        <taxon>Panpulmonata</taxon>
        <taxon>Sacoglossa</taxon>
        <taxon>Placobranchoidea</taxon>
        <taxon>Plakobranchidae</taxon>
        <taxon>Elysia</taxon>
    </lineage>
</organism>
<gene>
    <name evidence="16" type="ORF">ElyMa_004326600</name>
</gene>
<accession>A0AAV4H3J9</accession>
<feature type="domain" description="Cadherin" evidence="15">
    <location>
        <begin position="31"/>
        <end position="145"/>
    </location>
</feature>
<evidence type="ECO:0000256" key="10">
    <source>
        <dbReference type="ARBA" id="ARBA00023157"/>
    </source>
</evidence>
<name>A0AAV4H3J9_9GAST</name>
<feature type="compositionally biased region" description="Polar residues" evidence="13">
    <location>
        <begin position="1118"/>
        <end position="1136"/>
    </location>
</feature>
<proteinExistence type="predicted"/>
<dbReference type="GO" id="GO:0005509">
    <property type="term" value="F:calcium ion binding"/>
    <property type="evidence" value="ECO:0007669"/>
    <property type="project" value="UniProtKB-UniRule"/>
</dbReference>
<keyword evidence="7" id="KW-0130">Cell adhesion</keyword>
<dbReference type="Pfam" id="PF00028">
    <property type="entry name" value="Cadherin"/>
    <property type="match status" value="6"/>
</dbReference>
<feature type="compositionally biased region" description="Polar residues" evidence="13">
    <location>
        <begin position="936"/>
        <end position="946"/>
    </location>
</feature>
<dbReference type="Proteomes" id="UP000762676">
    <property type="component" value="Unassembled WGS sequence"/>
</dbReference>
<feature type="transmembrane region" description="Helical" evidence="14">
    <location>
        <begin position="828"/>
        <end position="852"/>
    </location>
</feature>
<keyword evidence="9 14" id="KW-0472">Membrane</keyword>
<evidence type="ECO:0000256" key="2">
    <source>
        <dbReference type="ARBA" id="ARBA00022536"/>
    </source>
</evidence>
<dbReference type="Pfam" id="PF08266">
    <property type="entry name" value="Cadherin_2"/>
    <property type="match status" value="1"/>
</dbReference>
<feature type="region of interest" description="Disordered" evidence="13">
    <location>
        <begin position="887"/>
        <end position="946"/>
    </location>
</feature>
<dbReference type="CDD" id="cd11304">
    <property type="entry name" value="Cadherin_repeat"/>
    <property type="match status" value="7"/>
</dbReference>
<dbReference type="PRINTS" id="PR00205">
    <property type="entry name" value="CADHERIN"/>
</dbReference>
<feature type="domain" description="Cadherin" evidence="15">
    <location>
        <begin position="710"/>
        <end position="816"/>
    </location>
</feature>
<evidence type="ECO:0000313" key="16">
    <source>
        <dbReference type="EMBL" id="GFR91401.1"/>
    </source>
</evidence>
<evidence type="ECO:0000256" key="12">
    <source>
        <dbReference type="PROSITE-ProRule" id="PRU00043"/>
    </source>
</evidence>